<dbReference type="CDD" id="cd00054">
    <property type="entry name" value="EGF_CA"/>
    <property type="match status" value="3"/>
</dbReference>
<reference evidence="15 16" key="1">
    <citation type="submission" date="2020-10" db="EMBL/GenBank/DDBJ databases">
        <title>Pygocentrus nattereri (red-bellied piranha) genome, fPygNat1, primary haplotype.</title>
        <authorList>
            <person name="Myers G."/>
            <person name="Meyer A."/>
            <person name="Karagic N."/>
            <person name="Pippel M."/>
            <person name="Winkler S."/>
            <person name="Tracey A."/>
            <person name="Wood J."/>
            <person name="Formenti G."/>
            <person name="Howe K."/>
            <person name="Fedrigo O."/>
            <person name="Jarvis E.D."/>
        </authorList>
    </citation>
    <scope>NUCLEOTIDE SEQUENCE [LARGE SCALE GENOMIC DNA]</scope>
</reference>
<evidence type="ECO:0008006" key="17">
    <source>
        <dbReference type="Google" id="ProtNLM"/>
    </source>
</evidence>
<keyword evidence="10" id="KW-0325">Glycoprotein</keyword>
<dbReference type="FunFam" id="2.10.25.10:FF:000139">
    <property type="entry name" value="Fibulin-1"/>
    <property type="match status" value="1"/>
</dbReference>
<dbReference type="InterPro" id="IPR000020">
    <property type="entry name" value="Anaphylatoxin/fibulin"/>
</dbReference>
<reference evidence="15" key="2">
    <citation type="submission" date="2025-08" db="UniProtKB">
        <authorList>
            <consortium name="Ensembl"/>
        </authorList>
    </citation>
    <scope>IDENTIFICATION</scope>
</reference>
<dbReference type="Proteomes" id="UP001501920">
    <property type="component" value="Chromosome 9"/>
</dbReference>
<evidence type="ECO:0000256" key="7">
    <source>
        <dbReference type="ARBA" id="ARBA00022737"/>
    </source>
</evidence>
<dbReference type="FunFam" id="2.10.25.10:FF:000078">
    <property type="entry name" value="Fibulin-1"/>
    <property type="match status" value="2"/>
</dbReference>
<dbReference type="PROSITE" id="PS00010">
    <property type="entry name" value="ASX_HYDROXYL"/>
    <property type="match status" value="4"/>
</dbReference>
<keyword evidence="9" id="KW-1015">Disulfide bond</keyword>
<proteinExistence type="inferred from homology"/>
<dbReference type="GO" id="GO:0005509">
    <property type="term" value="F:calcium ion binding"/>
    <property type="evidence" value="ECO:0007669"/>
    <property type="project" value="InterPro"/>
</dbReference>
<dbReference type="PROSITE" id="PS01186">
    <property type="entry name" value="EGF_2"/>
    <property type="match status" value="2"/>
</dbReference>
<dbReference type="Pfam" id="PF12662">
    <property type="entry name" value="cEGF"/>
    <property type="match status" value="3"/>
</dbReference>
<dbReference type="FunFam" id="2.10.25.10:FF:000010">
    <property type="entry name" value="Pro-epidermal growth factor"/>
    <property type="match status" value="2"/>
</dbReference>
<dbReference type="InterPro" id="IPR000742">
    <property type="entry name" value="EGF"/>
</dbReference>
<dbReference type="PROSITE" id="PS01187">
    <property type="entry name" value="EGF_CA"/>
    <property type="match status" value="4"/>
</dbReference>
<evidence type="ECO:0000259" key="13">
    <source>
        <dbReference type="PROSITE" id="PS01178"/>
    </source>
</evidence>
<dbReference type="InterPro" id="IPR001881">
    <property type="entry name" value="EGF-like_Ca-bd_dom"/>
</dbReference>
<feature type="domain" description="Anaphylatoxin-like" evidence="13">
    <location>
        <begin position="312"/>
        <end position="344"/>
    </location>
</feature>
<comment type="similarity">
    <text evidence="2">Belongs to the fibulin family.</text>
</comment>
<evidence type="ECO:0000256" key="12">
    <source>
        <dbReference type="SAM" id="SignalP"/>
    </source>
</evidence>
<dbReference type="InterPro" id="IPR000152">
    <property type="entry name" value="EGF-type_Asp/Asn_hydroxyl_site"/>
</dbReference>
<evidence type="ECO:0000256" key="10">
    <source>
        <dbReference type="ARBA" id="ARBA00023180"/>
    </source>
</evidence>
<evidence type="ECO:0000256" key="1">
    <source>
        <dbReference type="ARBA" id="ARBA00004498"/>
    </source>
</evidence>
<evidence type="ECO:0000256" key="5">
    <source>
        <dbReference type="ARBA" id="ARBA00022536"/>
    </source>
</evidence>
<dbReference type="SUPFAM" id="SSF57196">
    <property type="entry name" value="EGF/Laminin"/>
    <property type="match status" value="1"/>
</dbReference>
<feature type="signal peptide" evidence="12">
    <location>
        <begin position="1"/>
        <end position="26"/>
    </location>
</feature>
<evidence type="ECO:0000313" key="15">
    <source>
        <dbReference type="Ensembl" id="ENSPNAP00000059121.1"/>
    </source>
</evidence>
<evidence type="ECO:0000259" key="14">
    <source>
        <dbReference type="PROSITE" id="PS50026"/>
    </source>
</evidence>
<keyword evidence="3" id="KW-0964">Secreted</keyword>
<dbReference type="GO" id="GO:0030855">
    <property type="term" value="P:epithelial cell differentiation"/>
    <property type="evidence" value="ECO:0007669"/>
    <property type="project" value="UniProtKB-ARBA"/>
</dbReference>
<evidence type="ECO:0000256" key="2">
    <source>
        <dbReference type="ARBA" id="ARBA00006127"/>
    </source>
</evidence>
<dbReference type="FunFam" id="2.10.25.10:FF:000038">
    <property type="entry name" value="Fibrillin 2"/>
    <property type="match status" value="2"/>
</dbReference>
<gene>
    <name evidence="15" type="primary">FBLN2</name>
</gene>
<keyword evidence="16" id="KW-1185">Reference proteome</keyword>
<dbReference type="PANTHER" id="PTHR24034:SF158">
    <property type="entry name" value="FIBULIN 2"/>
    <property type="match status" value="1"/>
</dbReference>
<keyword evidence="8" id="KW-0106">Calcium</keyword>
<dbReference type="GO" id="GO:0005576">
    <property type="term" value="C:extracellular region"/>
    <property type="evidence" value="ECO:0007669"/>
    <property type="project" value="InterPro"/>
</dbReference>
<dbReference type="AlphaFoldDB" id="A0AAR2KAK1"/>
<dbReference type="InterPro" id="IPR026823">
    <property type="entry name" value="cEGF"/>
</dbReference>
<dbReference type="GO" id="GO:0071944">
    <property type="term" value="C:cell periphery"/>
    <property type="evidence" value="ECO:0007669"/>
    <property type="project" value="UniProtKB-ARBA"/>
</dbReference>
<feature type="domain" description="EGF-like" evidence="14">
    <location>
        <begin position="684"/>
        <end position="725"/>
    </location>
</feature>
<evidence type="ECO:0000256" key="8">
    <source>
        <dbReference type="ARBA" id="ARBA00022837"/>
    </source>
</evidence>
<protein>
    <recommendedName>
        <fullName evidence="17">Fibulin 2</fullName>
    </recommendedName>
</protein>
<evidence type="ECO:0000256" key="6">
    <source>
        <dbReference type="ARBA" id="ARBA00022729"/>
    </source>
</evidence>
<dbReference type="Ensembl" id="ENSPNAT00000045760.1">
    <property type="protein sequence ID" value="ENSPNAP00000059121.1"/>
    <property type="gene ID" value="ENSPNAG00000022977.2"/>
</dbReference>
<keyword evidence="6 12" id="KW-0732">Signal</keyword>
<feature type="chain" id="PRO_5043389347" description="Fibulin 2" evidence="12">
    <location>
        <begin position="27"/>
        <end position="967"/>
    </location>
</feature>
<dbReference type="Pfam" id="PF07645">
    <property type="entry name" value="EGF_CA"/>
    <property type="match status" value="5"/>
</dbReference>
<dbReference type="InterPro" id="IPR049883">
    <property type="entry name" value="NOTCH1_EGF-like"/>
</dbReference>
<dbReference type="Pfam" id="PF22914">
    <property type="entry name" value="Fibulin_C"/>
    <property type="match status" value="1"/>
</dbReference>
<dbReference type="InterPro" id="IPR018097">
    <property type="entry name" value="EGF_Ca-bd_CS"/>
</dbReference>
<keyword evidence="5 11" id="KW-0245">EGF-like domain</keyword>
<dbReference type="GeneTree" id="ENSGT00940000156047"/>
<comment type="subcellular location">
    <subcellularLocation>
        <location evidence="1">Secreted</location>
        <location evidence="1">Extracellular space</location>
        <location evidence="1">Extracellular matrix</location>
    </subcellularLocation>
</comment>
<dbReference type="SMART" id="SM00179">
    <property type="entry name" value="EGF_CA"/>
    <property type="match status" value="9"/>
</dbReference>
<sequence length="967" mass="106799">MNKQIRVQLTGISCILLLFCLQMCIGEKDCTGVDCPVLENCIEEMLEEGECCATCFRRGCTCKGYQYYDCISAGFKNGKVPEGEFYLVDSGSTECSCPEGGGKIGCHFIPCPEIPANCIDFSESTESCPHCLRVGCIYKNQTYEAGHSFRMDPCQVCHCPNDGGDLMCSPIPNCDSEMVKGPKQPAEHEAKEEDRNELLITEREGPVDIPTKHHPGFPNSILCDTVKRISIRPNVHIMSLVVLSLFDYDLIDFFLSVCLSGRIRTVQSRCCLGSLHESNCLAGLRSARAGHACGADGDDACGTDSYKECCSCCALGLHLRWDGGHCEAPHGLSHSCTHALKTCCLGADASNQSVIRERAQPQPTTPPRRVSASPDKQAMSLDEVAEAENAVEKVEEIEGLQDVNECEVYEGQLCQQQCINTLGSYFCACLPEYILQPDGSSCLKGSPEKMPTTPPPDLTLDFSFFNIITMPTVRCSPVAGQPLCSCFPGFSLLADGHSCEDINECLLSMHTCHLSNERCVNTLGHFTCEKYVTCPAGYQLRSNMCEDINECTLGNHNCGAGFECINTVGSFSCRARLRCPGGFTHDTRGQCVDIDECRTVSQPCSSGFNCVNTIGSYTCQRKIILCGRGYHASPDGTRCIDIDECQTGVHRCGEGQLCNNLPGTYRCDCKAGYQYDMFRRMCVDVNECWRYPGRLCAQTCENTPGSYHCSCTSGFSLSSDGKNCEDVNECLNNPCSQECANVYGSFQCYCKQGYYLREDGLTCEDIDECSQSVGHLCAFKCVNVPGSYQCSCPEHGYSMSPNGRSCKDIDECALGAHNCTIEETCYNIQGGFRCLSFSCPPNYRRLSDTRCERISCANFVECQNTPVRITYYQLSFQTNIIIPAQIFRIGPSPAYSGDNIIISIIRGNEEGYFSTRKLNAYTGAIYLHRQVQQYRDFLVDVEMKLWRQGTFTTFLARIYVFITPNIL</sequence>
<dbReference type="Pfam" id="PF24532">
    <property type="entry name" value="FIBL-2"/>
    <property type="match status" value="1"/>
</dbReference>
<dbReference type="FunFam" id="2.10.25.10:FF:000341">
    <property type="entry name" value="Fibulin 2"/>
    <property type="match status" value="1"/>
</dbReference>
<feature type="domain" description="EGF-like" evidence="14">
    <location>
        <begin position="641"/>
        <end position="679"/>
    </location>
</feature>
<evidence type="ECO:0000256" key="3">
    <source>
        <dbReference type="ARBA" id="ARBA00022525"/>
    </source>
</evidence>
<dbReference type="SMART" id="SM00181">
    <property type="entry name" value="EGF"/>
    <property type="match status" value="9"/>
</dbReference>
<dbReference type="PROSITE" id="PS50026">
    <property type="entry name" value="EGF_3"/>
    <property type="match status" value="3"/>
</dbReference>
<reference evidence="15" key="3">
    <citation type="submission" date="2025-09" db="UniProtKB">
        <authorList>
            <consortium name="Ensembl"/>
        </authorList>
    </citation>
    <scope>IDENTIFICATION</scope>
</reference>
<accession>A0AAR2KAK1</accession>
<evidence type="ECO:0000256" key="9">
    <source>
        <dbReference type="ARBA" id="ARBA00023157"/>
    </source>
</evidence>
<dbReference type="PROSITE" id="PS01178">
    <property type="entry name" value="ANAPHYLATOXIN_2"/>
    <property type="match status" value="1"/>
</dbReference>
<dbReference type="Gene3D" id="2.10.25.10">
    <property type="entry name" value="Laminin"/>
    <property type="match status" value="10"/>
</dbReference>
<evidence type="ECO:0000313" key="16">
    <source>
        <dbReference type="Proteomes" id="UP001501920"/>
    </source>
</evidence>
<dbReference type="InterPro" id="IPR009030">
    <property type="entry name" value="Growth_fac_rcpt_cys_sf"/>
</dbReference>
<dbReference type="SUPFAM" id="SSF57184">
    <property type="entry name" value="Growth factor receptor domain"/>
    <property type="match status" value="4"/>
</dbReference>
<dbReference type="InterPro" id="IPR055088">
    <property type="entry name" value="Fibulin_C"/>
</dbReference>
<keyword evidence="4" id="KW-0272">Extracellular matrix</keyword>
<organism evidence="15 16">
    <name type="scientific">Pygocentrus nattereri</name>
    <name type="common">Red-bellied piranha</name>
    <dbReference type="NCBI Taxonomy" id="42514"/>
    <lineage>
        <taxon>Eukaryota</taxon>
        <taxon>Metazoa</taxon>
        <taxon>Chordata</taxon>
        <taxon>Craniata</taxon>
        <taxon>Vertebrata</taxon>
        <taxon>Euteleostomi</taxon>
        <taxon>Actinopterygii</taxon>
        <taxon>Neopterygii</taxon>
        <taxon>Teleostei</taxon>
        <taxon>Ostariophysi</taxon>
        <taxon>Characiformes</taxon>
        <taxon>Characoidei</taxon>
        <taxon>Pygocentrus</taxon>
    </lineage>
</organism>
<evidence type="ECO:0000256" key="4">
    <source>
        <dbReference type="ARBA" id="ARBA00022530"/>
    </source>
</evidence>
<evidence type="ECO:0000256" key="11">
    <source>
        <dbReference type="PROSITE-ProRule" id="PRU00076"/>
    </source>
</evidence>
<name>A0AAR2KAK1_PYGNA</name>
<dbReference type="InterPro" id="IPR050751">
    <property type="entry name" value="ECM_structural_protein"/>
</dbReference>
<feature type="domain" description="EGF-like" evidence="14">
    <location>
        <begin position="726"/>
        <end position="764"/>
    </location>
</feature>
<dbReference type="InterPro" id="IPR056612">
    <property type="entry name" value="FIBL-2_dom"/>
</dbReference>
<comment type="caution">
    <text evidence="11">Lacks conserved residue(s) required for the propagation of feature annotation.</text>
</comment>
<keyword evidence="7" id="KW-0677">Repeat</keyword>
<dbReference type="PANTHER" id="PTHR24034">
    <property type="entry name" value="EGF-LIKE DOMAIN-CONTAINING PROTEIN"/>
    <property type="match status" value="1"/>
</dbReference>